<dbReference type="HOGENOM" id="CLU_2860007_0_0_4"/>
<evidence type="ECO:0000313" key="1">
    <source>
        <dbReference type="EMBL" id="AIJ44942.1"/>
    </source>
</evidence>
<dbReference type="KEGG" id="ctes:O987_03865"/>
<dbReference type="Proteomes" id="UP000028782">
    <property type="component" value="Chromosome"/>
</dbReference>
<name>A0A076PNN4_COMTE</name>
<proteinExistence type="predicted"/>
<accession>A0A076PNN4</accession>
<evidence type="ECO:0000313" key="2">
    <source>
        <dbReference type="Proteomes" id="UP000028782"/>
    </source>
</evidence>
<protein>
    <submittedName>
        <fullName evidence="1">Uncharacterized protein</fullName>
    </submittedName>
</protein>
<dbReference type="AlphaFoldDB" id="A0A076PNN4"/>
<organism evidence="1 2">
    <name type="scientific">Comamonas testosteroni TK102</name>
    <dbReference type="NCBI Taxonomy" id="1392005"/>
    <lineage>
        <taxon>Bacteria</taxon>
        <taxon>Pseudomonadati</taxon>
        <taxon>Pseudomonadota</taxon>
        <taxon>Betaproteobacteria</taxon>
        <taxon>Burkholderiales</taxon>
        <taxon>Comamonadaceae</taxon>
        <taxon>Comamonas</taxon>
    </lineage>
</organism>
<sequence>MVCTEAAACRDKVFQEEVARAEFMPPTLPSIDLYCQPQRQWIWMSTDTWGRASVLLVLAFICAA</sequence>
<dbReference type="EMBL" id="CP006704">
    <property type="protein sequence ID" value="AIJ44942.1"/>
    <property type="molecule type" value="Genomic_DNA"/>
</dbReference>
<gene>
    <name evidence="1" type="ORF">O987_03865</name>
</gene>
<reference evidence="1 2" key="1">
    <citation type="journal article" date="2014" name="Genome Announc.">
        <title>Complete Genome Sequence of Polychlorinated Biphenyl Degrader Comamonas testosteroni TK102 (NBRC 109938).</title>
        <authorList>
            <person name="Fukuda K."/>
            <person name="Hosoyama A."/>
            <person name="Tsuchikane K."/>
            <person name="Ohji S."/>
            <person name="Yamazoe A."/>
            <person name="Fujita N."/>
            <person name="Shintani M."/>
            <person name="Kimbara K."/>
        </authorList>
    </citation>
    <scope>NUCLEOTIDE SEQUENCE [LARGE SCALE GENOMIC DNA]</scope>
    <source>
        <strain evidence="1">TK102</strain>
    </source>
</reference>